<dbReference type="InterPro" id="IPR031848">
    <property type="entry name" value="PrlF_antitoxin"/>
</dbReference>
<dbReference type="Proteomes" id="UP000050349">
    <property type="component" value="Unassembled WGS sequence"/>
</dbReference>
<comment type="caution">
    <text evidence="2">The sequence shown here is derived from an EMBL/GenBank/DDBJ whole genome shotgun (WGS) entry which is preliminary data.</text>
</comment>
<feature type="region of interest" description="Disordered" evidence="1">
    <location>
        <begin position="1"/>
        <end position="29"/>
    </location>
</feature>
<reference evidence="2 3" key="1">
    <citation type="submission" date="2015-09" db="EMBL/GenBank/DDBJ databases">
        <authorList>
            <person name="Jackson K.R."/>
            <person name="Lunt B.L."/>
            <person name="Fisher J.N.B."/>
            <person name="Gardner A.V."/>
            <person name="Bailey M.E."/>
            <person name="Deus L.M."/>
            <person name="Earl A.S."/>
            <person name="Gibby P.D."/>
            <person name="Hartmann K.A."/>
            <person name="Liu J.E."/>
            <person name="Manci A.M."/>
            <person name="Nielsen D.A."/>
            <person name="Solomon M.B."/>
            <person name="Breakwell D.P."/>
            <person name="Burnett S.H."/>
            <person name="Grose J.H."/>
        </authorList>
    </citation>
    <scope>NUCLEOTIDE SEQUENCE [LARGE SCALE GENOMIC DNA]</scope>
    <source>
        <strain evidence="2 3">S613</strain>
    </source>
</reference>
<dbReference type="OrthoDB" id="426345at2"/>
<dbReference type="RefSeq" id="WP_155510407.1">
    <property type="nucleotide sequence ID" value="NZ_LJXB01000068.1"/>
</dbReference>
<dbReference type="GO" id="GO:0001558">
    <property type="term" value="P:regulation of cell growth"/>
    <property type="evidence" value="ECO:0007669"/>
    <property type="project" value="InterPro"/>
</dbReference>
<proteinExistence type="predicted"/>
<evidence type="ECO:0000313" key="3">
    <source>
        <dbReference type="Proteomes" id="UP000050349"/>
    </source>
</evidence>
<dbReference type="AlphaFoldDB" id="A0A0P8ZT48"/>
<dbReference type="GO" id="GO:0097351">
    <property type="term" value="F:toxin sequestering activity"/>
    <property type="evidence" value="ECO:0007669"/>
    <property type="project" value="InterPro"/>
</dbReference>
<organism evidence="2 3">
    <name type="scientific">Pseudomonas fluorescens</name>
    <dbReference type="NCBI Taxonomy" id="294"/>
    <lineage>
        <taxon>Bacteria</taxon>
        <taxon>Pseudomonadati</taxon>
        <taxon>Pseudomonadota</taxon>
        <taxon>Gammaproteobacteria</taxon>
        <taxon>Pseudomonadales</taxon>
        <taxon>Pseudomonadaceae</taxon>
        <taxon>Pseudomonas</taxon>
    </lineage>
</organism>
<accession>A0A0P8ZT48</accession>
<evidence type="ECO:0000256" key="1">
    <source>
        <dbReference type="SAM" id="MobiDB-lite"/>
    </source>
</evidence>
<dbReference type="PATRIC" id="fig|294.162.peg.1873"/>
<sequence length="82" mass="8778">MKDSRTPSNATVIIVPSDGMHPLPERAGESDSVSQVLHVLATDIDRHPKKLKLVDTRLVSRINSLVLGVGVDLDAPLLAADD</sequence>
<name>A0A0P8ZT48_PSEFL</name>
<evidence type="ECO:0000313" key="2">
    <source>
        <dbReference type="EMBL" id="KPU60462.1"/>
    </source>
</evidence>
<feature type="compositionally biased region" description="Polar residues" evidence="1">
    <location>
        <begin position="1"/>
        <end position="11"/>
    </location>
</feature>
<dbReference type="EMBL" id="LJXB01000068">
    <property type="protein sequence ID" value="KPU60462.1"/>
    <property type="molecule type" value="Genomic_DNA"/>
</dbReference>
<gene>
    <name evidence="2" type="ORF">AN403_4212</name>
</gene>
<dbReference type="Pfam" id="PF15937">
    <property type="entry name" value="PrlF_antitoxin"/>
    <property type="match status" value="1"/>
</dbReference>
<dbReference type="GO" id="GO:0003700">
    <property type="term" value="F:DNA-binding transcription factor activity"/>
    <property type="evidence" value="ECO:0007669"/>
    <property type="project" value="InterPro"/>
</dbReference>
<protein>
    <submittedName>
        <fullName evidence="2">Uncharacterized protein</fullName>
    </submittedName>
</protein>